<dbReference type="RefSeq" id="WP_420904957.1">
    <property type="nucleotide sequence ID" value="NZ_BAAFGK010000004.1"/>
</dbReference>
<sequence>MSPRAKIAIALTLFTAILAVGASLVLFIAPAVAGAPAAGASGGSLDPGMGYLAAALATGISALSAGYAVANVGAAAIGAITEKPELMGRMLILVGLAEGIAIYGLIVSILILNRLG</sequence>
<keyword evidence="7 8" id="KW-0472">Membrane</keyword>
<keyword evidence="6 8" id="KW-0406">Ion transport</keyword>
<comment type="subcellular location">
    <subcellularLocation>
        <location evidence="1">Membrane</location>
        <topology evidence="1">Multi-pass membrane protein</topology>
    </subcellularLocation>
</comment>
<proteinExistence type="inferred from homology"/>
<dbReference type="PRINTS" id="PR00122">
    <property type="entry name" value="VACATPASE"/>
</dbReference>
<evidence type="ECO:0000256" key="6">
    <source>
        <dbReference type="ARBA" id="ARBA00023065"/>
    </source>
</evidence>
<evidence type="ECO:0000313" key="11">
    <source>
        <dbReference type="Proteomes" id="UP001628193"/>
    </source>
</evidence>
<reference evidence="10 11" key="1">
    <citation type="submission" date="2024-05" db="EMBL/GenBank/DDBJ databases">
        <authorList>
            <consortium name="Candidatus Magnetaquicoccaceae bacterium FCR-1 genome sequencing consortium"/>
            <person name="Shimoshige H."/>
            <person name="Shimamura S."/>
            <person name="Taoka A."/>
            <person name="Kobayashi H."/>
            <person name="Maekawa T."/>
        </authorList>
    </citation>
    <scope>NUCLEOTIDE SEQUENCE [LARGE SCALE GENOMIC DNA]</scope>
    <source>
        <strain evidence="10 11">FCR-1</strain>
    </source>
</reference>
<evidence type="ECO:0000256" key="2">
    <source>
        <dbReference type="ARBA" id="ARBA00007296"/>
    </source>
</evidence>
<dbReference type="CDD" id="cd18120">
    <property type="entry name" value="ATP-synt_Vo_Ao_c"/>
    <property type="match status" value="1"/>
</dbReference>
<keyword evidence="11" id="KW-1185">Reference proteome</keyword>
<evidence type="ECO:0000256" key="3">
    <source>
        <dbReference type="ARBA" id="ARBA00022448"/>
    </source>
</evidence>
<dbReference type="InterPro" id="IPR000245">
    <property type="entry name" value="ATPase_proteolipid_csu"/>
</dbReference>
<dbReference type="SUPFAM" id="SSF81333">
    <property type="entry name" value="F1F0 ATP synthase subunit C"/>
    <property type="match status" value="1"/>
</dbReference>
<evidence type="ECO:0000259" key="9">
    <source>
        <dbReference type="Pfam" id="PF00137"/>
    </source>
</evidence>
<feature type="transmembrane region" description="Helical" evidence="8">
    <location>
        <begin position="90"/>
        <end position="112"/>
    </location>
</feature>
<organism evidence="10 11">
    <name type="scientific">Candidatus Magnetaquiglobus chichijimensis</name>
    <dbReference type="NCBI Taxonomy" id="3141448"/>
    <lineage>
        <taxon>Bacteria</taxon>
        <taxon>Pseudomonadati</taxon>
        <taxon>Pseudomonadota</taxon>
        <taxon>Magnetococcia</taxon>
        <taxon>Magnetococcales</taxon>
        <taxon>Candidatus Magnetaquicoccaceae</taxon>
        <taxon>Candidatus Magnetaquiglobus</taxon>
    </lineage>
</organism>
<keyword evidence="4 8" id="KW-0812">Transmembrane</keyword>
<evidence type="ECO:0000256" key="4">
    <source>
        <dbReference type="ARBA" id="ARBA00022692"/>
    </source>
</evidence>
<dbReference type="InterPro" id="IPR035921">
    <property type="entry name" value="F/V-ATP_Csub_sf"/>
</dbReference>
<evidence type="ECO:0000256" key="8">
    <source>
        <dbReference type="RuleBase" id="RU363060"/>
    </source>
</evidence>
<comment type="caution">
    <text evidence="10">The sequence shown here is derived from an EMBL/GenBank/DDBJ whole genome shotgun (WGS) entry which is preliminary data.</text>
</comment>
<evidence type="ECO:0000256" key="5">
    <source>
        <dbReference type="ARBA" id="ARBA00022989"/>
    </source>
</evidence>
<dbReference type="Pfam" id="PF00137">
    <property type="entry name" value="ATP-synt_C"/>
    <property type="match status" value="1"/>
</dbReference>
<dbReference type="Proteomes" id="UP001628193">
    <property type="component" value="Unassembled WGS sequence"/>
</dbReference>
<protein>
    <recommendedName>
        <fullName evidence="9">V-ATPase proteolipid subunit C-like domain-containing protein</fullName>
    </recommendedName>
</protein>
<evidence type="ECO:0000313" key="10">
    <source>
        <dbReference type="EMBL" id="GAB0057258.1"/>
    </source>
</evidence>
<dbReference type="EMBL" id="BAAFGK010000004">
    <property type="protein sequence ID" value="GAB0057258.1"/>
    <property type="molecule type" value="Genomic_DNA"/>
</dbReference>
<feature type="domain" description="V-ATPase proteolipid subunit C-like" evidence="9">
    <location>
        <begin position="52"/>
        <end position="111"/>
    </location>
</feature>
<keyword evidence="5 8" id="KW-1133">Transmembrane helix</keyword>
<evidence type="ECO:0000256" key="1">
    <source>
        <dbReference type="ARBA" id="ARBA00004141"/>
    </source>
</evidence>
<comment type="caution">
    <text evidence="8">Lacks conserved residue(s) required for the propagation of feature annotation.</text>
</comment>
<dbReference type="Gene3D" id="1.20.120.610">
    <property type="entry name" value="lithium bound rotor ring of v- atpase"/>
    <property type="match status" value="1"/>
</dbReference>
<comment type="similarity">
    <text evidence="2 8">Belongs to the V-ATPase proteolipid subunit family.</text>
</comment>
<reference evidence="10 11" key="2">
    <citation type="submission" date="2024-09" db="EMBL/GenBank/DDBJ databases">
        <title>Draft genome sequence of Candidatus Magnetaquicoccaceae bacterium FCR-1.</title>
        <authorList>
            <person name="Shimoshige H."/>
            <person name="Shimamura S."/>
            <person name="Taoka A."/>
            <person name="Kobayashi H."/>
            <person name="Maekawa T."/>
        </authorList>
    </citation>
    <scope>NUCLEOTIDE SEQUENCE [LARGE SCALE GENOMIC DNA]</scope>
    <source>
        <strain evidence="10 11">FCR-1</strain>
    </source>
</reference>
<name>A0ABQ0C8P2_9PROT</name>
<evidence type="ECO:0000256" key="7">
    <source>
        <dbReference type="ARBA" id="ARBA00023136"/>
    </source>
</evidence>
<feature type="transmembrane region" description="Helical" evidence="8">
    <location>
        <begin position="50"/>
        <end position="78"/>
    </location>
</feature>
<accession>A0ABQ0C8P2</accession>
<dbReference type="InterPro" id="IPR002379">
    <property type="entry name" value="ATPase_proteolipid_c-like_dom"/>
</dbReference>
<gene>
    <name evidence="10" type="ORF">SIID45300_01582</name>
</gene>
<keyword evidence="3 8" id="KW-0813">Transport</keyword>